<sequence>MDVTSQDDKVDIEDGHCEIFKFEMEVRQDMHLHQRPPINTI</sequence>
<gene>
    <name evidence="1" type="ORF">ALP42_103057</name>
</gene>
<organism evidence="1 2">
    <name type="scientific">Pseudomonas savastanoi pv. nerii</name>
    <dbReference type="NCBI Taxonomy" id="360921"/>
    <lineage>
        <taxon>Bacteria</taxon>
        <taxon>Pseudomonadati</taxon>
        <taxon>Pseudomonadota</taxon>
        <taxon>Gammaproteobacteria</taxon>
        <taxon>Pseudomonadales</taxon>
        <taxon>Pseudomonadaceae</taxon>
        <taxon>Pseudomonas</taxon>
    </lineage>
</organism>
<comment type="caution">
    <text evidence="1">The sequence shown here is derived from an EMBL/GenBank/DDBJ whole genome shotgun (WGS) entry which is preliminary data.</text>
</comment>
<name>A0AB74BMM9_PSESS</name>
<dbReference type="Proteomes" id="UP000268636">
    <property type="component" value="Unassembled WGS sequence"/>
</dbReference>
<proteinExistence type="predicted"/>
<dbReference type="AlphaFoldDB" id="A0AB74BMM9"/>
<dbReference type="EMBL" id="RBTN01000030">
    <property type="protein sequence ID" value="RMT82100.1"/>
    <property type="molecule type" value="Genomic_DNA"/>
</dbReference>
<accession>A0AB74BMM9</accession>
<protein>
    <submittedName>
        <fullName evidence="1">Uncharacterized protein</fullName>
    </submittedName>
</protein>
<evidence type="ECO:0000313" key="2">
    <source>
        <dbReference type="Proteomes" id="UP000268636"/>
    </source>
</evidence>
<reference evidence="1 2" key="1">
    <citation type="submission" date="2018-08" db="EMBL/GenBank/DDBJ databases">
        <title>Recombination of ecologically and evolutionarily significant loci maintains genetic cohesion in the Pseudomonas syringae species complex.</title>
        <authorList>
            <person name="Dillon M."/>
            <person name="Thakur S."/>
            <person name="Almeida R.N.D."/>
            <person name="Weir B.S."/>
            <person name="Guttman D.S."/>
        </authorList>
    </citation>
    <scope>NUCLEOTIDE SEQUENCE [LARGE SCALE GENOMIC DNA]</scope>
    <source>
        <strain evidence="1 2">ICMP 13786</strain>
    </source>
</reference>
<evidence type="ECO:0000313" key="1">
    <source>
        <dbReference type="EMBL" id="RMT82100.1"/>
    </source>
</evidence>